<name>A0A238ZVM9_9PSEU</name>
<dbReference type="RefSeq" id="WP_089303171.1">
    <property type="nucleotide sequence ID" value="NZ_FZNW01000026.1"/>
</dbReference>
<keyword evidence="3" id="KW-1185">Reference proteome</keyword>
<feature type="compositionally biased region" description="Low complexity" evidence="1">
    <location>
        <begin position="37"/>
        <end position="72"/>
    </location>
</feature>
<reference evidence="2 3" key="1">
    <citation type="submission" date="2017-06" db="EMBL/GenBank/DDBJ databases">
        <authorList>
            <person name="Kim H.J."/>
            <person name="Triplett B.A."/>
        </authorList>
    </citation>
    <scope>NUCLEOTIDE SEQUENCE [LARGE SCALE GENOMIC DNA]</scope>
    <source>
        <strain evidence="2 3">DSM 45207</strain>
    </source>
</reference>
<proteinExistence type="predicted"/>
<gene>
    <name evidence="2" type="ORF">SAMN06265360_1268</name>
</gene>
<feature type="region of interest" description="Disordered" evidence="1">
    <location>
        <begin position="1"/>
        <end position="99"/>
    </location>
</feature>
<dbReference type="AlphaFoldDB" id="A0A238ZVM9"/>
<feature type="compositionally biased region" description="Gly residues" evidence="1">
    <location>
        <begin position="78"/>
        <end position="88"/>
    </location>
</feature>
<evidence type="ECO:0008006" key="4">
    <source>
        <dbReference type="Google" id="ProtNLM"/>
    </source>
</evidence>
<evidence type="ECO:0000313" key="2">
    <source>
        <dbReference type="EMBL" id="SNR87071.1"/>
    </source>
</evidence>
<organism evidence="2 3">
    <name type="scientific">Haloechinothrix alba</name>
    <dbReference type="NCBI Taxonomy" id="664784"/>
    <lineage>
        <taxon>Bacteria</taxon>
        <taxon>Bacillati</taxon>
        <taxon>Actinomycetota</taxon>
        <taxon>Actinomycetes</taxon>
        <taxon>Pseudonocardiales</taxon>
        <taxon>Pseudonocardiaceae</taxon>
        <taxon>Haloechinothrix</taxon>
    </lineage>
</organism>
<dbReference type="Proteomes" id="UP000198348">
    <property type="component" value="Unassembled WGS sequence"/>
</dbReference>
<sequence>MTKRASLPGASELFFRSTSAPAAQPEPGTEQSAPEMGDAASASSGTGAASGTASGSASGARDSGESGSTTGAGENGKRGAGVSAGGARRGSPRTKHDTKITVYISQDELLALEHARLELRGKYDLAVDRGRVVREAVAVLLSDFEERGDSSVLVQRLSAEDESEGQS</sequence>
<evidence type="ECO:0000256" key="1">
    <source>
        <dbReference type="SAM" id="MobiDB-lite"/>
    </source>
</evidence>
<dbReference type="OrthoDB" id="3825678at2"/>
<dbReference type="EMBL" id="FZNW01000026">
    <property type="protein sequence ID" value="SNR87071.1"/>
    <property type="molecule type" value="Genomic_DNA"/>
</dbReference>
<protein>
    <recommendedName>
        <fullName evidence="4">Cobyrinic acid a,c-diamide synthase</fullName>
    </recommendedName>
</protein>
<evidence type="ECO:0000313" key="3">
    <source>
        <dbReference type="Proteomes" id="UP000198348"/>
    </source>
</evidence>
<accession>A0A238ZVM9</accession>